<dbReference type="InterPro" id="IPR036291">
    <property type="entry name" value="NAD(P)-bd_dom_sf"/>
</dbReference>
<dbReference type="Proteomes" id="UP001528823">
    <property type="component" value="Unassembled WGS sequence"/>
</dbReference>
<evidence type="ECO:0000313" key="1">
    <source>
        <dbReference type="EMBL" id="MDE1462865.1"/>
    </source>
</evidence>
<dbReference type="InterPro" id="IPR003462">
    <property type="entry name" value="ODC_Mu_crystall"/>
</dbReference>
<dbReference type="Gene3D" id="3.40.50.720">
    <property type="entry name" value="NAD(P)-binding Rossmann-like Domain"/>
    <property type="match status" value="1"/>
</dbReference>
<gene>
    <name evidence="1" type="ORF">ORQ98_12895</name>
</gene>
<dbReference type="EMBL" id="JAPMOU010000015">
    <property type="protein sequence ID" value="MDE1462865.1"/>
    <property type="molecule type" value="Genomic_DNA"/>
</dbReference>
<dbReference type="SUPFAM" id="SSF51735">
    <property type="entry name" value="NAD(P)-binding Rossmann-fold domains"/>
    <property type="match status" value="1"/>
</dbReference>
<keyword evidence="2" id="KW-1185">Reference proteome</keyword>
<dbReference type="PANTHER" id="PTHR13812:SF19">
    <property type="entry name" value="KETIMINE REDUCTASE MU-CRYSTALLIN"/>
    <property type="match status" value="1"/>
</dbReference>
<dbReference type="PANTHER" id="PTHR13812">
    <property type="entry name" value="KETIMINE REDUCTASE MU-CRYSTALLIN"/>
    <property type="match status" value="1"/>
</dbReference>
<accession>A0ABT5U939</accession>
<proteinExistence type="predicted"/>
<evidence type="ECO:0000313" key="2">
    <source>
        <dbReference type="Proteomes" id="UP001528823"/>
    </source>
</evidence>
<sequence length="312" mass="34794">MTMDILTLSDIKKNISFDDIVNCVENSLIEQSNQSIDQLDKVDMIDNRYIKYGHTKNKSYFIMEIDSGNLFSQRKLKQDKTSFIFVISTCTGKPVAIIQDNGWISHIRAAIVSMLAHKHLLPSKLEQIGIMGSGTQARQQLLCLPYITSCKQISIWSRSLESGEKFIQEMSSAGFKVSLASNPEEVVKNSQLIVTTTPSQQPIIHNEWVQPGTHITAVGASGAGKQELDVELLFSANQLVIDNKDNIFKCGEISQAYKSGFIDNHPIELGELMEKPTTFQRGVDDITVFDLTGEASSEFEIAAMIYNSYINN</sequence>
<organism evidence="1 2">
    <name type="scientific">Spartinivicinus poritis</name>
    <dbReference type="NCBI Taxonomy" id="2994640"/>
    <lineage>
        <taxon>Bacteria</taxon>
        <taxon>Pseudomonadati</taxon>
        <taxon>Pseudomonadota</taxon>
        <taxon>Gammaproteobacteria</taxon>
        <taxon>Oceanospirillales</taxon>
        <taxon>Zooshikellaceae</taxon>
        <taxon>Spartinivicinus</taxon>
    </lineage>
</organism>
<name>A0ABT5U939_9GAMM</name>
<evidence type="ECO:0008006" key="3">
    <source>
        <dbReference type="Google" id="ProtNLM"/>
    </source>
</evidence>
<protein>
    <recommendedName>
        <fullName evidence="3">Ornithine cyclodeaminase</fullName>
    </recommendedName>
</protein>
<dbReference type="InterPro" id="IPR023401">
    <property type="entry name" value="ODC_N"/>
</dbReference>
<dbReference type="Gene3D" id="3.30.1780.10">
    <property type="entry name" value="ornithine cyclodeaminase, domain 1"/>
    <property type="match status" value="1"/>
</dbReference>
<reference evidence="1 2" key="1">
    <citation type="submission" date="2022-11" db="EMBL/GenBank/DDBJ databases">
        <title>Spartinivicinus poritis sp. nov., isolated from scleractinian coral Porites lutea.</title>
        <authorList>
            <person name="Zhang G."/>
            <person name="Cai L."/>
            <person name="Wei Q."/>
        </authorList>
    </citation>
    <scope>NUCLEOTIDE SEQUENCE [LARGE SCALE GENOMIC DNA]</scope>
    <source>
        <strain evidence="1 2">A2-2</strain>
    </source>
</reference>
<dbReference type="Pfam" id="PF02423">
    <property type="entry name" value="OCD_Mu_crystall"/>
    <property type="match status" value="1"/>
</dbReference>
<comment type="caution">
    <text evidence="1">The sequence shown here is derived from an EMBL/GenBank/DDBJ whole genome shotgun (WGS) entry which is preliminary data.</text>
</comment>